<evidence type="ECO:0000313" key="2">
    <source>
        <dbReference type="EMBL" id="TWU32037.1"/>
    </source>
</evidence>
<proteinExistence type="predicted"/>
<organism evidence="2 3">
    <name type="scientific">Novipirellula artificiosorum</name>
    <dbReference type="NCBI Taxonomy" id="2528016"/>
    <lineage>
        <taxon>Bacteria</taxon>
        <taxon>Pseudomonadati</taxon>
        <taxon>Planctomycetota</taxon>
        <taxon>Planctomycetia</taxon>
        <taxon>Pirellulales</taxon>
        <taxon>Pirellulaceae</taxon>
        <taxon>Novipirellula</taxon>
    </lineage>
</organism>
<dbReference type="InterPro" id="IPR045748">
    <property type="entry name" value="DcaP"/>
</dbReference>
<protein>
    <submittedName>
        <fullName evidence="2">Porin subfamily protein</fullName>
    </submittedName>
</protein>
<sequence precursor="true">MHRALSSAIWLVLAAGWSHAQTGSFPAALLPHAIESNDGGIELPVSMSPGLQLPGSFTFGGIDDQTAGLALADFSGEVNQPTSIAQVSESQVVSTGLTPAPNASRFQGKFSRNPRQFDVGTNLYDAPEFKGGLIVFGEDVAMKIGGYVKADFIYDFNPIDSTDSFVTTDIPVGAPARTNTRFHARQTRLSFDTRWASDAHPVRMFVEGDFFGDNNSYRLRHAYGEVGSLLVGQTWTTFTDVASFPATLDFEGSVSSVNRRQALIRWTQPVLNENWTMAIAAENPQFDVVPPPGITGDSRTPSPDLVARLRLSEEWGQYQIACLYRLGGFQPTDERVITGSAWGINLTGATLLTDKSKFYHQIVFGDGIGSYRGLPDAAPETATTDKVLGFTGWMVGITWDWNDRLSSNLTYAENALDNSLLQAASDERQTTYLAVNAIWNPVARVKVGIEYLYGLLETVDRKKGDAHRIQSALIFDLP</sequence>
<dbReference type="EMBL" id="SJPV01000014">
    <property type="protein sequence ID" value="TWU32037.1"/>
    <property type="molecule type" value="Genomic_DNA"/>
</dbReference>
<name>A0A5C6D8K6_9BACT</name>
<evidence type="ECO:0000313" key="3">
    <source>
        <dbReference type="Proteomes" id="UP000319143"/>
    </source>
</evidence>
<gene>
    <name evidence="2" type="ORF">Poly41_59250</name>
</gene>
<comment type="caution">
    <text evidence="2">The sequence shown here is derived from an EMBL/GenBank/DDBJ whole genome shotgun (WGS) entry which is preliminary data.</text>
</comment>
<dbReference type="Proteomes" id="UP000319143">
    <property type="component" value="Unassembled WGS sequence"/>
</dbReference>
<dbReference type="AlphaFoldDB" id="A0A5C6D8K6"/>
<dbReference type="SUPFAM" id="SSF56935">
    <property type="entry name" value="Porins"/>
    <property type="match status" value="1"/>
</dbReference>
<feature type="signal peptide" evidence="1">
    <location>
        <begin position="1"/>
        <end position="20"/>
    </location>
</feature>
<dbReference type="Pfam" id="PF19577">
    <property type="entry name" value="DcaP"/>
    <property type="match status" value="1"/>
</dbReference>
<dbReference type="RefSeq" id="WP_146530669.1">
    <property type="nucleotide sequence ID" value="NZ_SJPV01000014.1"/>
</dbReference>
<feature type="chain" id="PRO_5022811184" evidence="1">
    <location>
        <begin position="21"/>
        <end position="478"/>
    </location>
</feature>
<accession>A0A5C6D8K6</accession>
<keyword evidence="1" id="KW-0732">Signal</keyword>
<evidence type="ECO:0000256" key="1">
    <source>
        <dbReference type="SAM" id="SignalP"/>
    </source>
</evidence>
<keyword evidence="3" id="KW-1185">Reference proteome</keyword>
<reference evidence="2 3" key="1">
    <citation type="submission" date="2019-02" db="EMBL/GenBank/DDBJ databases">
        <title>Deep-cultivation of Planctomycetes and their phenomic and genomic characterization uncovers novel biology.</title>
        <authorList>
            <person name="Wiegand S."/>
            <person name="Jogler M."/>
            <person name="Boedeker C."/>
            <person name="Pinto D."/>
            <person name="Vollmers J."/>
            <person name="Rivas-Marin E."/>
            <person name="Kohn T."/>
            <person name="Peeters S.H."/>
            <person name="Heuer A."/>
            <person name="Rast P."/>
            <person name="Oberbeckmann S."/>
            <person name="Bunk B."/>
            <person name="Jeske O."/>
            <person name="Meyerdierks A."/>
            <person name="Storesund J.E."/>
            <person name="Kallscheuer N."/>
            <person name="Luecker S."/>
            <person name="Lage O.M."/>
            <person name="Pohl T."/>
            <person name="Merkel B.J."/>
            <person name="Hornburger P."/>
            <person name="Mueller R.-W."/>
            <person name="Bruemmer F."/>
            <person name="Labrenz M."/>
            <person name="Spormann A.M."/>
            <person name="Op Den Camp H."/>
            <person name="Overmann J."/>
            <person name="Amann R."/>
            <person name="Jetten M.S.M."/>
            <person name="Mascher T."/>
            <person name="Medema M.H."/>
            <person name="Devos D.P."/>
            <person name="Kaster A.-K."/>
            <person name="Ovreas L."/>
            <person name="Rohde M."/>
            <person name="Galperin M.Y."/>
            <person name="Jogler C."/>
        </authorList>
    </citation>
    <scope>NUCLEOTIDE SEQUENCE [LARGE SCALE GENOMIC DNA]</scope>
    <source>
        <strain evidence="2 3">Poly41</strain>
    </source>
</reference>
<dbReference type="OrthoDB" id="207797at2"/>